<keyword evidence="1" id="KW-0812">Transmembrane</keyword>
<accession>A0ABU0JV03</accession>
<keyword evidence="2" id="KW-0282">Flagellum</keyword>
<sequence>MKNKKQTLILSGIILILILVFFLIYQFFIQKNFNSFKKSIDPYFNIINSINNSMNTYTSNDGIDVKKIQKSFNTEIIKTLIKTKLSIQKITIPEKFKHKQQYLYNGIESNILLYKQAYIIATSPHNKNIDQSLKSLLKYRNNTKDNYQIIKDDTFTINFPSNLDNFINAVNKFGNDSIQKQKLYEIKSKQKSEFVMQINDIKNSFKDRLYSNNYLENANRIILENGDFTELLSSIDKDKIMISDFKVSLSKVSIPENASIIHSNLYSLLKNYDQYLQNLNYAIDTDKLTMKPKFKRDKDVQKLFKELTKNLDEIKSSFAKFEEELQNYSK</sequence>
<protein>
    <submittedName>
        <fullName evidence="2">Flagellar biosynthesis chaperone FliJ</fullName>
    </submittedName>
</protein>
<dbReference type="RefSeq" id="WP_307355952.1">
    <property type="nucleotide sequence ID" value="NZ_BAAACJ010000019.1"/>
</dbReference>
<evidence type="ECO:0000313" key="2">
    <source>
        <dbReference type="EMBL" id="MDQ0480041.1"/>
    </source>
</evidence>
<comment type="caution">
    <text evidence="2">The sequence shown here is derived from an EMBL/GenBank/DDBJ whole genome shotgun (WGS) entry which is preliminary data.</text>
</comment>
<reference evidence="2 3" key="1">
    <citation type="submission" date="2023-07" db="EMBL/GenBank/DDBJ databases">
        <title>Genomic Encyclopedia of Type Strains, Phase IV (KMG-IV): sequencing the most valuable type-strain genomes for metagenomic binning, comparative biology and taxonomic classification.</title>
        <authorList>
            <person name="Goeker M."/>
        </authorList>
    </citation>
    <scope>NUCLEOTIDE SEQUENCE [LARGE SCALE GENOMIC DNA]</scope>
    <source>
        <strain evidence="2 3">DSM 1400</strain>
    </source>
</reference>
<keyword evidence="1" id="KW-1133">Transmembrane helix</keyword>
<evidence type="ECO:0000256" key="1">
    <source>
        <dbReference type="SAM" id="Phobius"/>
    </source>
</evidence>
<dbReference type="Proteomes" id="UP001224418">
    <property type="component" value="Unassembled WGS sequence"/>
</dbReference>
<keyword evidence="2" id="KW-0966">Cell projection</keyword>
<keyword evidence="2" id="KW-0969">Cilium</keyword>
<name>A0ABU0JV03_HATLI</name>
<feature type="transmembrane region" description="Helical" evidence="1">
    <location>
        <begin position="7"/>
        <end position="28"/>
    </location>
</feature>
<evidence type="ECO:0000313" key="3">
    <source>
        <dbReference type="Proteomes" id="UP001224418"/>
    </source>
</evidence>
<dbReference type="EMBL" id="JAUSWN010000014">
    <property type="protein sequence ID" value="MDQ0480041.1"/>
    <property type="molecule type" value="Genomic_DNA"/>
</dbReference>
<gene>
    <name evidence="2" type="ORF">QOZ93_001785</name>
</gene>
<proteinExistence type="predicted"/>
<keyword evidence="3" id="KW-1185">Reference proteome</keyword>
<organism evidence="2 3">
    <name type="scientific">Hathewaya limosa</name>
    <name type="common">Clostridium limosum</name>
    <dbReference type="NCBI Taxonomy" id="1536"/>
    <lineage>
        <taxon>Bacteria</taxon>
        <taxon>Bacillati</taxon>
        <taxon>Bacillota</taxon>
        <taxon>Clostridia</taxon>
        <taxon>Eubacteriales</taxon>
        <taxon>Clostridiaceae</taxon>
        <taxon>Hathewaya</taxon>
    </lineage>
</organism>
<keyword evidence="1" id="KW-0472">Membrane</keyword>